<dbReference type="Pfam" id="PF00069">
    <property type="entry name" value="Pkinase"/>
    <property type="match status" value="1"/>
</dbReference>
<feature type="region of interest" description="Disordered" evidence="5">
    <location>
        <begin position="321"/>
        <end position="347"/>
    </location>
</feature>
<name>A0ABX7NXH1_9BACT</name>
<feature type="domain" description="Protein kinase" evidence="6">
    <location>
        <begin position="18"/>
        <end position="286"/>
    </location>
</feature>
<keyword evidence="1" id="KW-0808">Transferase</keyword>
<evidence type="ECO:0000256" key="3">
    <source>
        <dbReference type="ARBA" id="ARBA00022777"/>
    </source>
</evidence>
<evidence type="ECO:0000256" key="2">
    <source>
        <dbReference type="ARBA" id="ARBA00022741"/>
    </source>
</evidence>
<sequence length="623" mass="66162">MRGPLFAAIEQGTDIGGFAVEGLLGQGGCGAVFRARRGGESFALKLQSLSELGGWAQREVSILTRLGHPNVVRFHACGLWPDKAPRWFYIAMELVEGRALNEWVSQENPSARRAVRLVRDLARGLAAAHGSEVLHRDVKESNVVVRDTTGEAVLVDFGVGTYPGAPRLTREVLPPGTQQYRSPEALAFRRAHAGDDAAHYVATAADDLYALGVLFYWVLTDRHPFAAPSTATEVEAVISRPPVAPHVTNPRVPPALGALCMRLLEKRPEARFPSAGALAEALEVELAGADDAWDVPLCESKDSAPAAPQMALDDEEAAWLLGGEGGGGVPRRGRLPQADRMVPDVPGPLASVAVAPSAPSPETSRARSRLTWAVLVGLVVGLIVALAWAFSREQAGPPLAVGREMAPSAPSLESEKAAASPSPTVSTPAVVAPPAAHVQKEESPVKQTVSPAATSEQPRPARRAGALTRVAATAAACTALACPSGPQYRGAPPVEPCPAGAVEAMKKLGVEVGDTDIGLIPLPEPGMPEQPVLVREGWVRIRVGGELKQLNNATVSGRFIVSERVYGRFTEARTKRGENVPVCLEMYDRQESGRGVRREPGNTDVDSARIWSTVELRAVDHFE</sequence>
<evidence type="ECO:0000259" key="6">
    <source>
        <dbReference type="PROSITE" id="PS50011"/>
    </source>
</evidence>
<keyword evidence="2" id="KW-0547">Nucleotide-binding</keyword>
<dbReference type="SUPFAM" id="SSF56112">
    <property type="entry name" value="Protein kinase-like (PK-like)"/>
    <property type="match status" value="1"/>
</dbReference>
<dbReference type="PROSITE" id="PS00108">
    <property type="entry name" value="PROTEIN_KINASE_ST"/>
    <property type="match status" value="1"/>
</dbReference>
<dbReference type="PANTHER" id="PTHR43289">
    <property type="entry name" value="MITOGEN-ACTIVATED PROTEIN KINASE KINASE KINASE 20-RELATED"/>
    <property type="match status" value="1"/>
</dbReference>
<dbReference type="Proteomes" id="UP000662747">
    <property type="component" value="Chromosome"/>
</dbReference>
<evidence type="ECO:0000313" key="8">
    <source>
        <dbReference type="Proteomes" id="UP000662747"/>
    </source>
</evidence>
<dbReference type="InterPro" id="IPR011009">
    <property type="entry name" value="Kinase-like_dom_sf"/>
</dbReference>
<keyword evidence="3 7" id="KW-0418">Kinase</keyword>
<dbReference type="EMBL" id="CP071090">
    <property type="protein sequence ID" value="QSQ23079.1"/>
    <property type="molecule type" value="Genomic_DNA"/>
</dbReference>
<dbReference type="CDD" id="cd14014">
    <property type="entry name" value="STKc_PknB_like"/>
    <property type="match status" value="1"/>
</dbReference>
<reference evidence="7 8" key="1">
    <citation type="submission" date="2021-02" db="EMBL/GenBank/DDBJ databases">
        <title>De Novo genome assembly of isolated myxobacteria.</title>
        <authorList>
            <person name="Stevens D.C."/>
        </authorList>
    </citation>
    <scope>NUCLEOTIDE SEQUENCE [LARGE SCALE GENOMIC DNA]</scope>
    <source>
        <strain evidence="8">SCPEA02</strain>
    </source>
</reference>
<keyword evidence="8" id="KW-1185">Reference proteome</keyword>
<protein>
    <submittedName>
        <fullName evidence="7">Protein kinase</fullName>
    </submittedName>
</protein>
<dbReference type="SMART" id="SM00220">
    <property type="entry name" value="S_TKc"/>
    <property type="match status" value="1"/>
</dbReference>
<dbReference type="Gene3D" id="1.10.510.10">
    <property type="entry name" value="Transferase(Phosphotransferase) domain 1"/>
    <property type="match status" value="1"/>
</dbReference>
<dbReference type="PROSITE" id="PS50011">
    <property type="entry name" value="PROTEIN_KINASE_DOM"/>
    <property type="match status" value="1"/>
</dbReference>
<evidence type="ECO:0000256" key="4">
    <source>
        <dbReference type="ARBA" id="ARBA00022840"/>
    </source>
</evidence>
<dbReference type="InterPro" id="IPR000719">
    <property type="entry name" value="Prot_kinase_dom"/>
</dbReference>
<feature type="compositionally biased region" description="Low complexity" evidence="5">
    <location>
        <begin position="417"/>
        <end position="436"/>
    </location>
</feature>
<accession>A0ABX7NXH1</accession>
<organism evidence="7 8">
    <name type="scientific">Pyxidicoccus parkwayensis</name>
    <dbReference type="NCBI Taxonomy" id="2813578"/>
    <lineage>
        <taxon>Bacteria</taxon>
        <taxon>Pseudomonadati</taxon>
        <taxon>Myxococcota</taxon>
        <taxon>Myxococcia</taxon>
        <taxon>Myxococcales</taxon>
        <taxon>Cystobacterineae</taxon>
        <taxon>Myxococcaceae</taxon>
        <taxon>Pyxidicoccus</taxon>
    </lineage>
</organism>
<evidence type="ECO:0000313" key="7">
    <source>
        <dbReference type="EMBL" id="QSQ23079.1"/>
    </source>
</evidence>
<dbReference type="RefSeq" id="WP_206724654.1">
    <property type="nucleotide sequence ID" value="NZ_CP071090.1"/>
</dbReference>
<dbReference type="PANTHER" id="PTHR43289:SF6">
    <property type="entry name" value="SERINE_THREONINE-PROTEIN KINASE NEKL-3"/>
    <property type="match status" value="1"/>
</dbReference>
<feature type="region of interest" description="Disordered" evidence="5">
    <location>
        <begin position="401"/>
        <end position="462"/>
    </location>
</feature>
<gene>
    <name evidence="7" type="ORF">JY651_49700</name>
</gene>
<evidence type="ECO:0000256" key="5">
    <source>
        <dbReference type="SAM" id="MobiDB-lite"/>
    </source>
</evidence>
<dbReference type="GO" id="GO:0016301">
    <property type="term" value="F:kinase activity"/>
    <property type="evidence" value="ECO:0007669"/>
    <property type="project" value="UniProtKB-KW"/>
</dbReference>
<feature type="compositionally biased region" description="Polar residues" evidence="5">
    <location>
        <begin position="445"/>
        <end position="457"/>
    </location>
</feature>
<dbReference type="InterPro" id="IPR008271">
    <property type="entry name" value="Ser/Thr_kinase_AS"/>
</dbReference>
<keyword evidence="4" id="KW-0067">ATP-binding</keyword>
<evidence type="ECO:0000256" key="1">
    <source>
        <dbReference type="ARBA" id="ARBA00022679"/>
    </source>
</evidence>
<proteinExistence type="predicted"/>
<dbReference type="Gene3D" id="3.30.200.20">
    <property type="entry name" value="Phosphorylase Kinase, domain 1"/>
    <property type="match status" value="1"/>
</dbReference>